<evidence type="ECO:0000259" key="1">
    <source>
        <dbReference type="Pfam" id="PF20150"/>
    </source>
</evidence>
<dbReference type="PANTHER" id="PTHR35910">
    <property type="entry name" value="2EXR DOMAIN-CONTAINING PROTEIN"/>
    <property type="match status" value="1"/>
</dbReference>
<gene>
    <name evidence="2" type="ORF">CNMCM7691_005986</name>
</gene>
<sequence length="458" mass="52065">MNNDSFHYFSHLPLELRRLIWTHCLPHRIAEEDTPDFLLDGKELRQACWADRITHQNAQPPAIAFVNSESRQVTLEEGRWLDLQETTSLESIWVQPRRDVLHLNWTRLRYNLWGNADDPSSPIAMFLWRAEDLGMQPSVVAEIIHPFSLKALLDGADGADESNSPWLLYHNGRNNDVGDIAYCAESQSRLDIAMAAVSLHIPREAALRSGLFGLLGDAPVQMVDVGDEARLREFQALFREHASEKEPGAQTLFEAFTSSRFQTAVEAWKRQAEWILFAYMWQRARMDNVDILGTDPGSAWVPHLAEQDFLRMSEYLPDEEHPWVKQARQSAPKLRPRIMSTTLRSKMVMLYTPRQDAYGCHASSQSPQHGSSIVPAIVLGDIFPHLLLHIVVKTRFALVIANGLVSVNLPVPRHRRPQPSVQGLSVEQVAAETRKVKARKNNKVDRSVRGIFAEQRSN</sequence>
<keyword evidence="3" id="KW-1185">Reference proteome</keyword>
<name>A0A8H6V4N6_9EURO</name>
<reference evidence="2" key="1">
    <citation type="submission" date="2020-06" db="EMBL/GenBank/DDBJ databases">
        <title>Draft genome sequences of strains closely related to Aspergillus parafelis and Aspergillus hiratsukae.</title>
        <authorList>
            <person name="Dos Santos R.A.C."/>
            <person name="Rivero-Menendez O."/>
            <person name="Steenwyk J.L."/>
            <person name="Mead M.E."/>
            <person name="Goldman G.H."/>
            <person name="Alastruey-Izquierdo A."/>
            <person name="Rokas A."/>
        </authorList>
    </citation>
    <scope>NUCLEOTIDE SEQUENCE</scope>
    <source>
        <strain evidence="2">CNM-CM7691</strain>
    </source>
</reference>
<dbReference type="EMBL" id="JACBAG010001894">
    <property type="protein sequence ID" value="KAF7177625.1"/>
    <property type="molecule type" value="Genomic_DNA"/>
</dbReference>
<dbReference type="InterPro" id="IPR045518">
    <property type="entry name" value="2EXR"/>
</dbReference>
<feature type="domain" description="2EXR" evidence="1">
    <location>
        <begin position="6"/>
        <end position="101"/>
    </location>
</feature>
<dbReference type="AlphaFoldDB" id="A0A8H6V4N6"/>
<dbReference type="PANTHER" id="PTHR35910:SF1">
    <property type="entry name" value="2EXR DOMAIN-CONTAINING PROTEIN"/>
    <property type="match status" value="1"/>
</dbReference>
<evidence type="ECO:0000313" key="3">
    <source>
        <dbReference type="Proteomes" id="UP000641853"/>
    </source>
</evidence>
<accession>A0A8H6V4N6</accession>
<dbReference type="Proteomes" id="UP000641853">
    <property type="component" value="Unassembled WGS sequence"/>
</dbReference>
<organism evidence="2 3">
    <name type="scientific">Aspergillus felis</name>
    <dbReference type="NCBI Taxonomy" id="1287682"/>
    <lineage>
        <taxon>Eukaryota</taxon>
        <taxon>Fungi</taxon>
        <taxon>Dikarya</taxon>
        <taxon>Ascomycota</taxon>
        <taxon>Pezizomycotina</taxon>
        <taxon>Eurotiomycetes</taxon>
        <taxon>Eurotiomycetidae</taxon>
        <taxon>Eurotiales</taxon>
        <taxon>Aspergillaceae</taxon>
        <taxon>Aspergillus</taxon>
        <taxon>Aspergillus subgen. Fumigati</taxon>
    </lineage>
</organism>
<proteinExistence type="predicted"/>
<protein>
    <recommendedName>
        <fullName evidence="1">2EXR domain-containing protein</fullName>
    </recommendedName>
</protein>
<comment type="caution">
    <text evidence="2">The sequence shown here is derived from an EMBL/GenBank/DDBJ whole genome shotgun (WGS) entry which is preliminary data.</text>
</comment>
<evidence type="ECO:0000313" key="2">
    <source>
        <dbReference type="EMBL" id="KAF7177625.1"/>
    </source>
</evidence>
<dbReference type="Pfam" id="PF20150">
    <property type="entry name" value="2EXR"/>
    <property type="match status" value="1"/>
</dbReference>